<sequence length="148" mass="15473">MGVLATVGGVAVQAWLSRIVRAEEQGTVQGALTGMGAAAESVVPVPAGAVFAWSLFAWSLSHASPGLVLARGGQPGGRARTKLHGRWRRALSTAPPSGTAPEDAPIRRLAFCPGTTVDSGRAHPLLHLRPVEVPRNRSDSKTIWPGRC</sequence>
<proteinExistence type="predicted"/>
<keyword evidence="2" id="KW-1185">Reference proteome</keyword>
<dbReference type="EMBL" id="JAFEUO010000001">
    <property type="protein sequence ID" value="MBM7081511.1"/>
    <property type="molecule type" value="Genomic_DNA"/>
</dbReference>
<evidence type="ECO:0000313" key="2">
    <source>
        <dbReference type="Proteomes" id="UP000809587"/>
    </source>
</evidence>
<dbReference type="RefSeq" id="WP_204956840.1">
    <property type="nucleotide sequence ID" value="NZ_JAFEUO010000001.1"/>
</dbReference>
<reference evidence="1 2" key="1">
    <citation type="submission" date="2021-02" db="EMBL/GenBank/DDBJ databases">
        <authorList>
            <person name="Lee D.-H."/>
        </authorList>
    </citation>
    <scope>NUCLEOTIDE SEQUENCE [LARGE SCALE GENOMIC DNA]</scope>
    <source>
        <strain evidence="1 2">MMS20-R2-29</strain>
    </source>
</reference>
<evidence type="ECO:0000313" key="1">
    <source>
        <dbReference type="EMBL" id="MBM7081511.1"/>
    </source>
</evidence>
<name>A0ABS2J7I1_9ACTN</name>
<dbReference type="Proteomes" id="UP000809587">
    <property type="component" value="Unassembled WGS sequence"/>
</dbReference>
<gene>
    <name evidence="1" type="ORF">JQN84_02995</name>
</gene>
<protein>
    <submittedName>
        <fullName evidence="1">Uncharacterized protein</fullName>
    </submittedName>
</protein>
<accession>A0ABS2J7I1</accession>
<organism evidence="1 2">
    <name type="scientific">Micromonospora humidisoli</name>
    <dbReference type="NCBI Taxonomy" id="2807622"/>
    <lineage>
        <taxon>Bacteria</taxon>
        <taxon>Bacillati</taxon>
        <taxon>Actinomycetota</taxon>
        <taxon>Actinomycetes</taxon>
        <taxon>Micromonosporales</taxon>
        <taxon>Micromonosporaceae</taxon>
        <taxon>Micromonospora</taxon>
    </lineage>
</organism>
<comment type="caution">
    <text evidence="1">The sequence shown here is derived from an EMBL/GenBank/DDBJ whole genome shotgun (WGS) entry which is preliminary data.</text>
</comment>